<protein>
    <submittedName>
        <fullName evidence="1">Uncharacterized protein</fullName>
    </submittedName>
</protein>
<name>V8QVR7_9BURK</name>
<keyword evidence="2" id="KW-1185">Reference proteome</keyword>
<sequence>MSTLPKFAANGWRRLDNGHVQHVSGLEFAPDPDERFKLIEESLSVFIRNLHHEGATQQQTERLLHKLTQQVAEQFMGLH</sequence>
<comment type="caution">
    <text evidence="1">The sequence shown here is derived from an EMBL/GenBank/DDBJ whole genome shotgun (WGS) entry which is preliminary data.</text>
</comment>
<evidence type="ECO:0000313" key="2">
    <source>
        <dbReference type="Proteomes" id="UP000018733"/>
    </source>
</evidence>
<proteinExistence type="predicted"/>
<evidence type="ECO:0000313" key="1">
    <source>
        <dbReference type="EMBL" id="ETF03453.1"/>
    </source>
</evidence>
<dbReference type="STRING" id="1424334.W822_07435"/>
<accession>V8QVR7</accession>
<dbReference type="AlphaFoldDB" id="V8QVR7"/>
<dbReference type="HOGENOM" id="CLU_2598189_0_0_4"/>
<dbReference type="Proteomes" id="UP000018733">
    <property type="component" value="Unassembled WGS sequence"/>
</dbReference>
<reference evidence="1 2" key="1">
    <citation type="journal article" date="2014" name="Genome Announc.">
        <title>Draft Genome Sequence of Advenella kashmirensis Strain W13003, a Polycyclic Aromatic Hydrocarbon-Degrading Bacterium.</title>
        <authorList>
            <person name="Wang X."/>
            <person name="Jin D."/>
            <person name="Zhou L."/>
            <person name="Wu L."/>
            <person name="An W."/>
            <person name="Zhao L."/>
        </authorList>
    </citation>
    <scope>NUCLEOTIDE SEQUENCE [LARGE SCALE GENOMIC DNA]</scope>
    <source>
        <strain evidence="1 2">W13003</strain>
    </source>
</reference>
<gene>
    <name evidence="1" type="ORF">W822_07435</name>
</gene>
<organism evidence="1 2">
    <name type="scientific">Advenella kashmirensis W13003</name>
    <dbReference type="NCBI Taxonomy" id="1424334"/>
    <lineage>
        <taxon>Bacteria</taxon>
        <taxon>Pseudomonadati</taxon>
        <taxon>Pseudomonadota</taxon>
        <taxon>Betaproteobacteria</taxon>
        <taxon>Burkholderiales</taxon>
        <taxon>Alcaligenaceae</taxon>
    </lineage>
</organism>
<dbReference type="OrthoDB" id="8686846at2"/>
<dbReference type="EMBL" id="AYXT01000009">
    <property type="protein sequence ID" value="ETF03453.1"/>
    <property type="molecule type" value="Genomic_DNA"/>
</dbReference>
<dbReference type="RefSeq" id="WP_024004467.1">
    <property type="nucleotide sequence ID" value="NZ_KI650979.1"/>
</dbReference>
<dbReference type="PATRIC" id="fig|1424334.3.peg.1486"/>